<dbReference type="InterPro" id="IPR001387">
    <property type="entry name" value="Cro/C1-type_HTH"/>
</dbReference>
<name>A0A4R6J3Z2_9ACTN</name>
<dbReference type="CDD" id="cd00093">
    <property type="entry name" value="HTH_XRE"/>
    <property type="match status" value="1"/>
</dbReference>
<evidence type="ECO:0000259" key="1">
    <source>
        <dbReference type="PROSITE" id="PS50943"/>
    </source>
</evidence>
<sequence length="282" mass="31814">MSTSPSDAARKAQQALGLRLRELRKDAGLSGRELAAATGWHFTRVSKIENGVQAPTDSDIRIWCAVCSAEDQVTDLIAQARVVESMYVEFKRRTRAGMKQLLQAGGDLYERTERFRIYEHNVIPGLFQTAEYATELLSFWIDFLETRNDIEAAVAARMERQALLYRGTKTFSVVLEEAAIRTQFGTPETMAGQLDRLLSVMTLPNISFGIVPMMVQRRAVGSTGFWIFDDTLVALETPTASIDVSQPQEIALYERMFEQLRQPAIYGRDARRLIIRILDELG</sequence>
<dbReference type="InterPro" id="IPR043917">
    <property type="entry name" value="DUF5753"/>
</dbReference>
<evidence type="ECO:0000313" key="3">
    <source>
        <dbReference type="Proteomes" id="UP000295388"/>
    </source>
</evidence>
<dbReference type="PROSITE" id="PS50943">
    <property type="entry name" value="HTH_CROC1"/>
    <property type="match status" value="1"/>
</dbReference>
<dbReference type="RefSeq" id="WP_133805932.1">
    <property type="nucleotide sequence ID" value="NZ_SNWQ01000048.1"/>
</dbReference>
<comment type="caution">
    <text evidence="2">The sequence shown here is derived from an EMBL/GenBank/DDBJ whole genome shotgun (WGS) entry which is preliminary data.</text>
</comment>
<dbReference type="InterPro" id="IPR010982">
    <property type="entry name" value="Lambda_DNA-bd_dom_sf"/>
</dbReference>
<dbReference type="EMBL" id="SNWQ01000048">
    <property type="protein sequence ID" value="TDO29491.1"/>
    <property type="molecule type" value="Genomic_DNA"/>
</dbReference>
<dbReference type="SUPFAM" id="SSF47413">
    <property type="entry name" value="lambda repressor-like DNA-binding domains"/>
    <property type="match status" value="1"/>
</dbReference>
<evidence type="ECO:0000313" key="2">
    <source>
        <dbReference type="EMBL" id="TDO29491.1"/>
    </source>
</evidence>
<dbReference type="AlphaFoldDB" id="A0A4R6J3Z2"/>
<dbReference type="GO" id="GO:0003677">
    <property type="term" value="F:DNA binding"/>
    <property type="evidence" value="ECO:0007669"/>
    <property type="project" value="InterPro"/>
</dbReference>
<keyword evidence="3" id="KW-1185">Reference proteome</keyword>
<reference evidence="2 3" key="1">
    <citation type="submission" date="2019-03" db="EMBL/GenBank/DDBJ databases">
        <title>Genomic Encyclopedia of Type Strains, Phase III (KMG-III): the genomes of soil and plant-associated and newly described type strains.</title>
        <authorList>
            <person name="Whitman W."/>
        </authorList>
    </citation>
    <scope>NUCLEOTIDE SEQUENCE [LARGE SCALE GENOMIC DNA]</scope>
    <source>
        <strain evidence="2 3">VKM Ac-2527</strain>
    </source>
</reference>
<dbReference type="OrthoDB" id="4966777at2"/>
<organism evidence="2 3">
    <name type="scientific">Kribbella caucasensis</name>
    <dbReference type="NCBI Taxonomy" id="2512215"/>
    <lineage>
        <taxon>Bacteria</taxon>
        <taxon>Bacillati</taxon>
        <taxon>Actinomycetota</taxon>
        <taxon>Actinomycetes</taxon>
        <taxon>Propionibacteriales</taxon>
        <taxon>Kribbellaceae</taxon>
        <taxon>Kribbella</taxon>
    </lineage>
</organism>
<proteinExistence type="predicted"/>
<dbReference type="Pfam" id="PF13560">
    <property type="entry name" value="HTH_31"/>
    <property type="match status" value="1"/>
</dbReference>
<accession>A0A4R6J3Z2</accession>
<dbReference type="Pfam" id="PF19054">
    <property type="entry name" value="DUF5753"/>
    <property type="match status" value="1"/>
</dbReference>
<dbReference type="SMART" id="SM00530">
    <property type="entry name" value="HTH_XRE"/>
    <property type="match status" value="1"/>
</dbReference>
<dbReference type="Gene3D" id="1.10.260.40">
    <property type="entry name" value="lambda repressor-like DNA-binding domains"/>
    <property type="match status" value="1"/>
</dbReference>
<dbReference type="Proteomes" id="UP000295388">
    <property type="component" value="Unassembled WGS sequence"/>
</dbReference>
<gene>
    <name evidence="2" type="ORF">EV643_14812</name>
</gene>
<protein>
    <submittedName>
        <fullName evidence="2">Helix-turn-helix protein</fullName>
    </submittedName>
</protein>
<feature type="domain" description="HTH cro/C1-type" evidence="1">
    <location>
        <begin position="20"/>
        <end position="76"/>
    </location>
</feature>